<dbReference type="AlphaFoldDB" id="A0A2N0NWL6"/>
<sequence length="68" mass="8076">MGSADYQENTYKSKSTDEIDYEEDSDKDDDDEKEIDYEEDSDKDDDDEKVCPYCKAMPLKWLNIYKIT</sequence>
<accession>A0A2N0NWL6</accession>
<name>A0A2N0NWL6_9GLOM</name>
<feature type="compositionally biased region" description="Acidic residues" evidence="1">
    <location>
        <begin position="18"/>
        <end position="48"/>
    </location>
</feature>
<reference evidence="2 3" key="1">
    <citation type="submission" date="2016-04" db="EMBL/GenBank/DDBJ databases">
        <title>Genome analyses suggest a sexual origin of heterokaryosis in a supposedly ancient asexual fungus.</title>
        <authorList>
            <person name="Ropars J."/>
            <person name="Sedzielewska K."/>
            <person name="Noel J."/>
            <person name="Charron P."/>
            <person name="Farinelli L."/>
            <person name="Marton T."/>
            <person name="Kruger M."/>
            <person name="Pelin A."/>
            <person name="Brachmann A."/>
            <person name="Corradi N."/>
        </authorList>
    </citation>
    <scope>NUCLEOTIDE SEQUENCE [LARGE SCALE GENOMIC DNA]</scope>
    <source>
        <strain evidence="2 3">A5</strain>
    </source>
</reference>
<evidence type="ECO:0000313" key="3">
    <source>
        <dbReference type="Proteomes" id="UP000232722"/>
    </source>
</evidence>
<proteinExistence type="predicted"/>
<dbReference type="Proteomes" id="UP000232722">
    <property type="component" value="Unassembled WGS sequence"/>
</dbReference>
<evidence type="ECO:0000313" key="2">
    <source>
        <dbReference type="EMBL" id="PKB98955.1"/>
    </source>
</evidence>
<comment type="caution">
    <text evidence="2">The sequence shown here is derived from an EMBL/GenBank/DDBJ whole genome shotgun (WGS) entry which is preliminary data.</text>
</comment>
<evidence type="ECO:0000256" key="1">
    <source>
        <dbReference type="SAM" id="MobiDB-lite"/>
    </source>
</evidence>
<protein>
    <submittedName>
        <fullName evidence="2">Uncharacterized protein</fullName>
    </submittedName>
</protein>
<gene>
    <name evidence="2" type="ORF">RhiirA5_430524</name>
</gene>
<feature type="compositionally biased region" description="Polar residues" evidence="1">
    <location>
        <begin position="1"/>
        <end position="13"/>
    </location>
</feature>
<organism evidence="2 3">
    <name type="scientific">Rhizophagus irregularis</name>
    <dbReference type="NCBI Taxonomy" id="588596"/>
    <lineage>
        <taxon>Eukaryota</taxon>
        <taxon>Fungi</taxon>
        <taxon>Fungi incertae sedis</taxon>
        <taxon>Mucoromycota</taxon>
        <taxon>Glomeromycotina</taxon>
        <taxon>Glomeromycetes</taxon>
        <taxon>Glomerales</taxon>
        <taxon>Glomeraceae</taxon>
        <taxon>Rhizophagus</taxon>
    </lineage>
</organism>
<reference evidence="2 3" key="2">
    <citation type="submission" date="2017-09" db="EMBL/GenBank/DDBJ databases">
        <title>Extensive intraspecific genome diversity in a model arbuscular mycorrhizal fungus.</title>
        <authorList>
            <person name="Chen E.C."/>
            <person name="Morin E."/>
            <person name="Beaudet D."/>
            <person name="Noel J."/>
            <person name="Ndikumana S."/>
            <person name="Charron P."/>
            <person name="St-Onge C."/>
            <person name="Giorgi J."/>
            <person name="Grigoriev I.V."/>
            <person name="Roux C."/>
            <person name="Martin F.M."/>
            <person name="Corradi N."/>
        </authorList>
    </citation>
    <scope>NUCLEOTIDE SEQUENCE [LARGE SCALE GENOMIC DNA]</scope>
    <source>
        <strain evidence="2 3">A5</strain>
    </source>
</reference>
<dbReference type="EMBL" id="LLXJ01002401">
    <property type="protein sequence ID" value="PKB98955.1"/>
    <property type="molecule type" value="Genomic_DNA"/>
</dbReference>
<feature type="region of interest" description="Disordered" evidence="1">
    <location>
        <begin position="1"/>
        <end position="49"/>
    </location>
</feature>